<dbReference type="EMBL" id="FRFC01000009">
    <property type="protein sequence ID" value="SHO47911.1"/>
    <property type="molecule type" value="Genomic_DNA"/>
</dbReference>
<evidence type="ECO:0000313" key="2">
    <source>
        <dbReference type="Proteomes" id="UP000232412"/>
    </source>
</evidence>
<dbReference type="RefSeq" id="WP_133124137.1">
    <property type="nucleotide sequence ID" value="NZ_FRFC01000009.1"/>
</dbReference>
<gene>
    <name evidence="1" type="ORF">NSIN_80012</name>
</gene>
<name>A0A2H1EIV6_9ARCH</name>
<keyword evidence="2" id="KW-1185">Reference proteome</keyword>
<organism evidence="1 2">
    <name type="scientific">Nitrosotalea sinensis</name>
    <dbReference type="NCBI Taxonomy" id="1499975"/>
    <lineage>
        <taxon>Archaea</taxon>
        <taxon>Nitrososphaerota</taxon>
        <taxon>Nitrososphaeria</taxon>
        <taxon>Nitrosotaleales</taxon>
        <taxon>Nitrosotaleaceae</taxon>
        <taxon>Nitrosotalea</taxon>
    </lineage>
</organism>
<sequence length="78" mass="9240">MEEQDDFIHILDECINLLDENLNILNDIEYSLESEKEDVLVTDLTRHDLVNMAYDISDSTRIKKAESEFTKRFFETKP</sequence>
<protein>
    <submittedName>
        <fullName evidence="1">Uncharacterized protein</fullName>
    </submittedName>
</protein>
<evidence type="ECO:0000313" key="1">
    <source>
        <dbReference type="EMBL" id="SHO47911.1"/>
    </source>
</evidence>
<dbReference type="AlphaFoldDB" id="A0A2H1EIV6"/>
<proteinExistence type="predicted"/>
<dbReference type="Proteomes" id="UP000232412">
    <property type="component" value="Unassembled WGS sequence"/>
</dbReference>
<reference evidence="2" key="1">
    <citation type="submission" date="2016-12" db="EMBL/GenBank/DDBJ databases">
        <authorList>
            <person name="Herbold C."/>
        </authorList>
    </citation>
    <scope>NUCLEOTIDE SEQUENCE [LARGE SCALE GENOMIC DNA]</scope>
</reference>
<dbReference type="OrthoDB" id="10066at2157"/>
<accession>A0A2H1EIV6</accession>